<organism evidence="1 2">
    <name type="scientific">Runella salmonicolor</name>
    <dbReference type="NCBI Taxonomy" id="2950278"/>
    <lineage>
        <taxon>Bacteria</taxon>
        <taxon>Pseudomonadati</taxon>
        <taxon>Bacteroidota</taxon>
        <taxon>Cytophagia</taxon>
        <taxon>Cytophagales</taxon>
        <taxon>Spirosomataceae</taxon>
        <taxon>Runella</taxon>
    </lineage>
</organism>
<dbReference type="Proteomes" id="UP001204772">
    <property type="component" value="Unassembled WGS sequence"/>
</dbReference>
<dbReference type="EMBL" id="JAMZEL010000009">
    <property type="protein sequence ID" value="MCP1384866.1"/>
    <property type="molecule type" value="Genomic_DNA"/>
</dbReference>
<name>A0ABT1FT18_9BACT</name>
<protein>
    <submittedName>
        <fullName evidence="1">Uncharacterized protein</fullName>
    </submittedName>
</protein>
<comment type="caution">
    <text evidence="1">The sequence shown here is derived from an EMBL/GenBank/DDBJ whole genome shotgun (WGS) entry which is preliminary data.</text>
</comment>
<keyword evidence="2" id="KW-1185">Reference proteome</keyword>
<evidence type="ECO:0000313" key="2">
    <source>
        <dbReference type="Proteomes" id="UP001204772"/>
    </source>
</evidence>
<reference evidence="1 2" key="1">
    <citation type="submission" date="2022-06" db="EMBL/GenBank/DDBJ databases">
        <title>Runella sp. S5 genome sequencing.</title>
        <authorList>
            <person name="Park S."/>
        </authorList>
    </citation>
    <scope>NUCLEOTIDE SEQUENCE [LARGE SCALE GENOMIC DNA]</scope>
    <source>
        <strain evidence="1 2">S5</strain>
    </source>
</reference>
<proteinExistence type="predicted"/>
<evidence type="ECO:0000313" key="1">
    <source>
        <dbReference type="EMBL" id="MCP1384866.1"/>
    </source>
</evidence>
<gene>
    <name evidence="1" type="ORF">NCI00_20690</name>
</gene>
<sequence>MKSAPVPCLTQIIFAGAIVKVYLDERNKKNTSYAACVATGMFNANNQPILKPVPPKKVSKFDFYLGDSRVAFETQIHPRHIVSRPIN</sequence>
<dbReference type="RefSeq" id="WP_253530781.1">
    <property type="nucleotide sequence ID" value="NZ_JAMZEL010000009.1"/>
</dbReference>
<accession>A0ABT1FT18</accession>